<proteinExistence type="predicted"/>
<protein>
    <submittedName>
        <fullName evidence="2">Uncharacterized protein</fullName>
    </submittedName>
</protein>
<dbReference type="EMBL" id="CP078077">
    <property type="protein sequence ID" value="UPL15682.1"/>
    <property type="molecule type" value="Genomic_DNA"/>
</dbReference>
<keyword evidence="3" id="KW-1185">Reference proteome</keyword>
<evidence type="ECO:0000313" key="2">
    <source>
        <dbReference type="EMBL" id="UPL15682.1"/>
    </source>
</evidence>
<keyword evidence="1" id="KW-0472">Membrane</keyword>
<sequence>MGDADSHADAQFAAVWTAITSPVGGLAAGIIVAPAIQDYCRTGWLAGAWESDSPAGCALFPTWMYGSSAFPTALGFVAAAMVGVVVWLFAYFGHESH</sequence>
<name>A0ABY4ISS9_9MICO</name>
<keyword evidence="1" id="KW-1133">Transmembrane helix</keyword>
<evidence type="ECO:0000256" key="1">
    <source>
        <dbReference type="SAM" id="Phobius"/>
    </source>
</evidence>
<dbReference type="RefSeq" id="WP_247956204.1">
    <property type="nucleotide sequence ID" value="NZ_CP078077.1"/>
</dbReference>
<evidence type="ECO:0000313" key="3">
    <source>
        <dbReference type="Proteomes" id="UP000831963"/>
    </source>
</evidence>
<keyword evidence="1" id="KW-0812">Transmembrane</keyword>
<organism evidence="2 3">
    <name type="scientific">Microbacterium galbinum</name>
    <dbReference type="NCBI Taxonomy" id="2851646"/>
    <lineage>
        <taxon>Bacteria</taxon>
        <taxon>Bacillati</taxon>
        <taxon>Actinomycetota</taxon>
        <taxon>Actinomycetes</taxon>
        <taxon>Micrococcales</taxon>
        <taxon>Microbacteriaceae</taxon>
        <taxon>Microbacterium</taxon>
    </lineage>
</organism>
<accession>A0ABY4ISS9</accession>
<feature type="transmembrane region" description="Helical" evidence="1">
    <location>
        <begin position="69"/>
        <end position="92"/>
    </location>
</feature>
<dbReference type="Proteomes" id="UP000831963">
    <property type="component" value="Chromosome"/>
</dbReference>
<gene>
    <name evidence="2" type="ORF">KV396_14870</name>
</gene>
<reference evidence="2 3" key="1">
    <citation type="submission" date="2021-06" db="EMBL/GenBank/DDBJ databases">
        <title>Genome-based taxonomic framework of Microbacterium strains isolated from marine environment, the description of four new species and reclassification of four preexisting species.</title>
        <authorList>
            <person name="Lee S.D."/>
            <person name="Kim S.-M."/>
            <person name="Byeon Y.-S."/>
            <person name="Yang H.L."/>
            <person name="Kim I.S."/>
        </authorList>
    </citation>
    <scope>NUCLEOTIDE SEQUENCE [LARGE SCALE GENOMIC DNA]</scope>
    <source>
        <strain evidence="2 3">SSW1-36</strain>
    </source>
</reference>
<feature type="transmembrane region" description="Helical" evidence="1">
    <location>
        <begin position="12"/>
        <end position="36"/>
    </location>
</feature>